<keyword evidence="3" id="KW-1185">Reference proteome</keyword>
<keyword evidence="1" id="KW-0732">Signal</keyword>
<comment type="caution">
    <text evidence="2">The sequence shown here is derived from an EMBL/GenBank/DDBJ whole genome shotgun (WGS) entry which is preliminary data.</text>
</comment>
<dbReference type="RefSeq" id="WP_123769457.1">
    <property type="nucleotide sequence ID" value="NZ_RKQN01000001.1"/>
</dbReference>
<evidence type="ECO:0000256" key="1">
    <source>
        <dbReference type="SAM" id="SignalP"/>
    </source>
</evidence>
<sequence>MKHDASLRRPRLALALLLAGAAGGAWAQTASTYNPNLGSVVVKKFYDANANGKRDTGEPWLSGWPMTLTLPNGASSVRNSTAIWSGLAGGSGYSVAEAAPVQTNWVQTAPRADGVPVNPKNFAIVPCKTVTVHFGNYCKKGSGGRTPGFWSNRNGLERMNDGGEVATELGLLSGLNLVSANGDAFDPVDHAGFRSWLLGGTATNMAYMLSVHLAAMTLNVESGLVNGDSYFLPCGCTVDELMEDANESLGLDPYTPPGHAERADQETLKNWLDQLNNGATVVSATPCARTFYPTY</sequence>
<dbReference type="AlphaFoldDB" id="A0A3N4VRW7"/>
<evidence type="ECO:0000313" key="2">
    <source>
        <dbReference type="EMBL" id="RPE81951.1"/>
    </source>
</evidence>
<gene>
    <name evidence="2" type="ORF">EDC50_1154</name>
</gene>
<evidence type="ECO:0000313" key="3">
    <source>
        <dbReference type="Proteomes" id="UP000269708"/>
    </source>
</evidence>
<name>A0A3N4VRW7_9GAMM</name>
<feature type="chain" id="PRO_5018044600" evidence="1">
    <location>
        <begin position="28"/>
        <end position="295"/>
    </location>
</feature>
<dbReference type="OrthoDB" id="6057634at2"/>
<accession>A0A3N4VRW7</accession>
<reference evidence="2 3" key="1">
    <citation type="submission" date="2018-11" db="EMBL/GenBank/DDBJ databases">
        <title>Genomic Encyclopedia of Type Strains, Phase IV (KMG-IV): sequencing the most valuable type-strain genomes for metagenomic binning, comparative biology and taxonomic classification.</title>
        <authorList>
            <person name="Goeker M."/>
        </authorList>
    </citation>
    <scope>NUCLEOTIDE SEQUENCE [LARGE SCALE GENOMIC DNA]</scope>
    <source>
        <strain evidence="2 3">DSM 25623</strain>
    </source>
</reference>
<dbReference type="Proteomes" id="UP000269708">
    <property type="component" value="Unassembled WGS sequence"/>
</dbReference>
<organism evidence="2 3">
    <name type="scientific">Vulcaniibacterium tengchongense</name>
    <dbReference type="NCBI Taxonomy" id="1273429"/>
    <lineage>
        <taxon>Bacteria</taxon>
        <taxon>Pseudomonadati</taxon>
        <taxon>Pseudomonadota</taxon>
        <taxon>Gammaproteobacteria</taxon>
        <taxon>Lysobacterales</taxon>
        <taxon>Lysobacteraceae</taxon>
        <taxon>Vulcaniibacterium</taxon>
    </lineage>
</organism>
<protein>
    <submittedName>
        <fullName evidence="2">Uncharacterized protein</fullName>
    </submittedName>
</protein>
<feature type="signal peptide" evidence="1">
    <location>
        <begin position="1"/>
        <end position="27"/>
    </location>
</feature>
<proteinExistence type="predicted"/>
<dbReference type="EMBL" id="RKQN01000001">
    <property type="protein sequence ID" value="RPE81951.1"/>
    <property type="molecule type" value="Genomic_DNA"/>
</dbReference>